<evidence type="ECO:0000256" key="6">
    <source>
        <dbReference type="RuleBase" id="RU361277"/>
    </source>
</evidence>
<accession>A0ABU3WRN0</accession>
<evidence type="ECO:0000256" key="1">
    <source>
        <dbReference type="ARBA" id="ARBA00001947"/>
    </source>
</evidence>
<keyword evidence="4 6" id="KW-0862">Zinc</keyword>
<dbReference type="SUPFAM" id="SSF51735">
    <property type="entry name" value="NAD(P)-binding Rossmann-fold domains"/>
    <property type="match status" value="1"/>
</dbReference>
<sequence length="366" mass="37900">MKAAVFEGNAPTLVVEDIPRPAPRRGEVLVKVSACGVCHTDLHVLRSEVAFPVPAVLGHEVSGTVAELGDDVEGLAVGDPVVCSFIMPCGSCRHCVRGAEDLCEKFFAYNRLGGTLYDGETRLSRADGTPLAMYSMGGLAEYCVVPATDVFRVPDGVGLGEVSILGCSSFTAYGAVANVAQVVVGDRVAVIAAGGVGSSIVQFAKAAGATQIIAVDVSDDKLAAVTELGATHTVNSSVTDPVEAIRELTGGTGVRVAFEALGRADTFATALNVLDDGGRAVVVGIAPAGSTGEIDLARLVRRKLEIRGSYGARARTDMPALLAMVAAGTVRPESVITRRYPIDDVDEAYRALGRGEIVGRAIVEFP</sequence>
<evidence type="ECO:0000256" key="4">
    <source>
        <dbReference type="ARBA" id="ARBA00022833"/>
    </source>
</evidence>
<dbReference type="Gene3D" id="3.40.50.720">
    <property type="entry name" value="NAD(P)-binding Rossmann-like Domain"/>
    <property type="match status" value="1"/>
</dbReference>
<comment type="similarity">
    <text evidence="2 6">Belongs to the zinc-containing alcohol dehydrogenase family.</text>
</comment>
<comment type="cofactor">
    <cofactor evidence="1 6">
        <name>Zn(2+)</name>
        <dbReference type="ChEBI" id="CHEBI:29105"/>
    </cofactor>
</comment>
<dbReference type="Gene3D" id="3.90.180.10">
    <property type="entry name" value="Medium-chain alcohol dehydrogenases, catalytic domain"/>
    <property type="match status" value="1"/>
</dbReference>
<dbReference type="InterPro" id="IPR013149">
    <property type="entry name" value="ADH-like_C"/>
</dbReference>
<evidence type="ECO:0000256" key="5">
    <source>
        <dbReference type="ARBA" id="ARBA00023002"/>
    </source>
</evidence>
<dbReference type="SUPFAM" id="SSF50129">
    <property type="entry name" value="GroES-like"/>
    <property type="match status" value="1"/>
</dbReference>
<dbReference type="InterPro" id="IPR036291">
    <property type="entry name" value="NAD(P)-bd_dom_sf"/>
</dbReference>
<keyword evidence="9" id="KW-1185">Reference proteome</keyword>
<keyword evidence="5" id="KW-0560">Oxidoreductase</keyword>
<dbReference type="PANTHER" id="PTHR43350:SF2">
    <property type="entry name" value="GROES-LIKE ZINC-BINDING ALCOHOL DEHYDROGENASE FAMILY PROTEIN"/>
    <property type="match status" value="1"/>
</dbReference>
<proteinExistence type="inferred from homology"/>
<feature type="domain" description="Enoyl reductase (ER)" evidence="7">
    <location>
        <begin position="8"/>
        <end position="363"/>
    </location>
</feature>
<dbReference type="Pfam" id="PF08240">
    <property type="entry name" value="ADH_N"/>
    <property type="match status" value="1"/>
</dbReference>
<dbReference type="PANTHER" id="PTHR43350">
    <property type="entry name" value="NAD-DEPENDENT ALCOHOL DEHYDROGENASE"/>
    <property type="match status" value="1"/>
</dbReference>
<dbReference type="InterPro" id="IPR013154">
    <property type="entry name" value="ADH-like_N"/>
</dbReference>
<dbReference type="PROSITE" id="PS00059">
    <property type="entry name" value="ADH_ZINC"/>
    <property type="match status" value="1"/>
</dbReference>
<keyword evidence="3 6" id="KW-0479">Metal-binding</keyword>
<evidence type="ECO:0000256" key="2">
    <source>
        <dbReference type="ARBA" id="ARBA00008072"/>
    </source>
</evidence>
<comment type="caution">
    <text evidence="8">The sequence shown here is derived from an EMBL/GenBank/DDBJ whole genome shotgun (WGS) entry which is preliminary data.</text>
</comment>
<dbReference type="EMBL" id="WBMO01000001">
    <property type="protein sequence ID" value="MDV2476254.1"/>
    <property type="molecule type" value="Genomic_DNA"/>
</dbReference>
<evidence type="ECO:0000256" key="3">
    <source>
        <dbReference type="ARBA" id="ARBA00022723"/>
    </source>
</evidence>
<dbReference type="Proteomes" id="UP001275440">
    <property type="component" value="Unassembled WGS sequence"/>
</dbReference>
<dbReference type="SMART" id="SM00829">
    <property type="entry name" value="PKS_ER"/>
    <property type="match status" value="1"/>
</dbReference>
<protein>
    <submittedName>
        <fullName evidence="8">Zinc-binding dehydrogenase</fullName>
    </submittedName>
</protein>
<name>A0ABU3WRN0_9NOCA</name>
<gene>
    <name evidence="8" type="ORF">F8M49_14500</name>
</gene>
<dbReference type="RefSeq" id="WP_072810148.1">
    <property type="nucleotide sequence ID" value="NZ_JAHWLX010000010.1"/>
</dbReference>
<dbReference type="InterPro" id="IPR011032">
    <property type="entry name" value="GroES-like_sf"/>
</dbReference>
<dbReference type="InterPro" id="IPR002328">
    <property type="entry name" value="ADH_Zn_CS"/>
</dbReference>
<evidence type="ECO:0000313" key="8">
    <source>
        <dbReference type="EMBL" id="MDV2476254.1"/>
    </source>
</evidence>
<dbReference type="InterPro" id="IPR020843">
    <property type="entry name" value="ER"/>
</dbReference>
<evidence type="ECO:0000313" key="9">
    <source>
        <dbReference type="Proteomes" id="UP001275440"/>
    </source>
</evidence>
<organism evidence="8 9">
    <name type="scientific">Rhodococcus zopfii</name>
    <dbReference type="NCBI Taxonomy" id="43772"/>
    <lineage>
        <taxon>Bacteria</taxon>
        <taxon>Bacillati</taxon>
        <taxon>Actinomycetota</taxon>
        <taxon>Actinomycetes</taxon>
        <taxon>Mycobacteriales</taxon>
        <taxon>Nocardiaceae</taxon>
        <taxon>Rhodococcus</taxon>
    </lineage>
</organism>
<evidence type="ECO:0000259" key="7">
    <source>
        <dbReference type="SMART" id="SM00829"/>
    </source>
</evidence>
<reference evidence="8 9" key="1">
    <citation type="submission" date="2019-10" db="EMBL/GenBank/DDBJ databases">
        <title>Draft Genome Assembly of Rhodococcus zopfii DSM44189.</title>
        <authorList>
            <person name="Sutton J.M."/>
            <person name="Akob D.M."/>
            <person name="Bushman T.J."/>
        </authorList>
    </citation>
    <scope>NUCLEOTIDE SEQUENCE [LARGE SCALE GENOMIC DNA]</scope>
    <source>
        <strain evidence="8 9">DSM 44189</strain>
    </source>
</reference>
<dbReference type="Pfam" id="PF00107">
    <property type="entry name" value="ADH_zinc_N"/>
    <property type="match status" value="1"/>
</dbReference>